<comment type="subcellular location">
    <subcellularLocation>
        <location evidence="1">Membrane</location>
        <topology evidence="1">Multi-pass membrane protein</topology>
    </subcellularLocation>
</comment>
<organism evidence="10 11">
    <name type="scientific">Laetiporus sulphureus 93-53</name>
    <dbReference type="NCBI Taxonomy" id="1314785"/>
    <lineage>
        <taxon>Eukaryota</taxon>
        <taxon>Fungi</taxon>
        <taxon>Dikarya</taxon>
        <taxon>Basidiomycota</taxon>
        <taxon>Agaricomycotina</taxon>
        <taxon>Agaricomycetes</taxon>
        <taxon>Polyporales</taxon>
        <taxon>Laetiporus</taxon>
    </lineage>
</organism>
<reference evidence="10 11" key="1">
    <citation type="journal article" date="2016" name="Mol. Biol. Evol.">
        <title>Comparative Genomics of Early-Diverging Mushroom-Forming Fungi Provides Insights into the Origins of Lignocellulose Decay Capabilities.</title>
        <authorList>
            <person name="Nagy L.G."/>
            <person name="Riley R."/>
            <person name="Tritt A."/>
            <person name="Adam C."/>
            <person name="Daum C."/>
            <person name="Floudas D."/>
            <person name="Sun H."/>
            <person name="Yadav J.S."/>
            <person name="Pangilinan J."/>
            <person name="Larsson K.H."/>
            <person name="Matsuura K."/>
            <person name="Barry K."/>
            <person name="Labutti K."/>
            <person name="Kuo R."/>
            <person name="Ohm R.A."/>
            <person name="Bhattacharya S.S."/>
            <person name="Shirouzu T."/>
            <person name="Yoshinaga Y."/>
            <person name="Martin F.M."/>
            <person name="Grigoriev I.V."/>
            <person name="Hibbett D.S."/>
        </authorList>
    </citation>
    <scope>NUCLEOTIDE SEQUENCE [LARGE SCALE GENOMIC DNA]</scope>
    <source>
        <strain evidence="10 11">93-53</strain>
    </source>
</reference>
<dbReference type="EMBL" id="KV427627">
    <property type="protein sequence ID" value="KZT06010.1"/>
    <property type="molecule type" value="Genomic_DNA"/>
</dbReference>
<dbReference type="Pfam" id="PF08030">
    <property type="entry name" value="NAD_binding_6"/>
    <property type="match status" value="1"/>
</dbReference>
<keyword evidence="11" id="KW-1185">Reference proteome</keyword>
<dbReference type="SFLD" id="SFLDS00052">
    <property type="entry name" value="Ferric_Reductase_Domain"/>
    <property type="match status" value="1"/>
</dbReference>
<protein>
    <submittedName>
        <fullName evidence="10">NADPH oxidase</fullName>
    </submittedName>
</protein>
<dbReference type="InterPro" id="IPR013121">
    <property type="entry name" value="Fe_red_NAD-bd_6"/>
</dbReference>
<dbReference type="InterPro" id="IPR013112">
    <property type="entry name" value="FAD-bd_8"/>
</dbReference>
<dbReference type="InterPro" id="IPR017938">
    <property type="entry name" value="Riboflavin_synthase-like_b-brl"/>
</dbReference>
<dbReference type="InterPro" id="IPR000778">
    <property type="entry name" value="Cyt_b245_heavy_chain"/>
</dbReference>
<dbReference type="InParanoid" id="A0A165E0I2"/>
<dbReference type="InterPro" id="IPR050369">
    <property type="entry name" value="RBOH/FRE"/>
</dbReference>
<dbReference type="PANTHER" id="PTHR11972:SF39">
    <property type="entry name" value="FAD-BINDING FR-TYPE DOMAIN-CONTAINING PROTEIN"/>
    <property type="match status" value="1"/>
</dbReference>
<name>A0A165E0I2_9APHY</name>
<dbReference type="Proteomes" id="UP000076871">
    <property type="component" value="Unassembled WGS sequence"/>
</dbReference>
<dbReference type="SUPFAM" id="SSF63380">
    <property type="entry name" value="Riboflavin synthase domain-like"/>
    <property type="match status" value="1"/>
</dbReference>
<evidence type="ECO:0000313" key="11">
    <source>
        <dbReference type="Proteomes" id="UP000076871"/>
    </source>
</evidence>
<keyword evidence="2 8" id="KW-0812">Transmembrane</keyword>
<feature type="transmembrane region" description="Helical" evidence="8">
    <location>
        <begin position="55"/>
        <end position="75"/>
    </location>
</feature>
<dbReference type="InterPro" id="IPR013130">
    <property type="entry name" value="Fe3_Rdtase_TM_dom"/>
</dbReference>
<dbReference type="SFLD" id="SFLDG01169">
    <property type="entry name" value="NADPH_oxidase_subgroup_(NOX)"/>
    <property type="match status" value="1"/>
</dbReference>
<dbReference type="PROSITE" id="PS51384">
    <property type="entry name" value="FAD_FR"/>
    <property type="match status" value="1"/>
</dbReference>
<dbReference type="STRING" id="1314785.A0A165E0I2"/>
<dbReference type="Pfam" id="PF01794">
    <property type="entry name" value="Ferric_reduct"/>
    <property type="match status" value="1"/>
</dbReference>
<feature type="transmembrane region" description="Helical" evidence="8">
    <location>
        <begin position="102"/>
        <end position="119"/>
    </location>
</feature>
<evidence type="ECO:0000256" key="1">
    <source>
        <dbReference type="ARBA" id="ARBA00004141"/>
    </source>
</evidence>
<proteinExistence type="predicted"/>
<dbReference type="CDD" id="cd06186">
    <property type="entry name" value="NOX_Duox_like_FAD_NADP"/>
    <property type="match status" value="1"/>
</dbReference>
<dbReference type="GO" id="GO:0006952">
    <property type="term" value="P:defense response"/>
    <property type="evidence" value="ECO:0007669"/>
    <property type="project" value="TreeGrafter"/>
</dbReference>
<dbReference type="SUPFAM" id="SSF52343">
    <property type="entry name" value="Ferredoxin reductase-like, C-terminal NADP-linked domain"/>
    <property type="match status" value="1"/>
</dbReference>
<dbReference type="InterPro" id="IPR017927">
    <property type="entry name" value="FAD-bd_FR_type"/>
</dbReference>
<keyword evidence="6" id="KW-0813">Transport</keyword>
<keyword evidence="3" id="KW-0249">Electron transport</keyword>
<keyword evidence="7 8" id="KW-0472">Membrane</keyword>
<dbReference type="Gene3D" id="3.40.50.80">
    <property type="entry name" value="Nucleotide-binding domain of ferredoxin-NADP reductase (FNR) module"/>
    <property type="match status" value="1"/>
</dbReference>
<dbReference type="GO" id="GO:0043020">
    <property type="term" value="C:NADPH oxidase complex"/>
    <property type="evidence" value="ECO:0007669"/>
    <property type="project" value="TreeGrafter"/>
</dbReference>
<dbReference type="Pfam" id="PF08022">
    <property type="entry name" value="FAD_binding_8"/>
    <property type="match status" value="1"/>
</dbReference>
<dbReference type="PANTHER" id="PTHR11972">
    <property type="entry name" value="NADPH OXIDASE"/>
    <property type="match status" value="1"/>
</dbReference>
<evidence type="ECO:0000256" key="4">
    <source>
        <dbReference type="ARBA" id="ARBA00022989"/>
    </source>
</evidence>
<gene>
    <name evidence="10" type="ORF">LAESUDRAFT_726587</name>
</gene>
<dbReference type="AlphaFoldDB" id="A0A165E0I2"/>
<dbReference type="InterPro" id="IPR039261">
    <property type="entry name" value="FNR_nucleotide-bd"/>
</dbReference>
<feature type="transmembrane region" description="Helical" evidence="8">
    <location>
        <begin position="139"/>
        <end position="160"/>
    </location>
</feature>
<dbReference type="SFLD" id="SFLDG01168">
    <property type="entry name" value="Ferric_reductase_subgroup_(FRE"/>
    <property type="match status" value="1"/>
</dbReference>
<evidence type="ECO:0000256" key="3">
    <source>
        <dbReference type="ARBA" id="ARBA00022982"/>
    </source>
</evidence>
<keyword evidence="4 8" id="KW-1133">Transmembrane helix</keyword>
<keyword evidence="5" id="KW-0560">Oxidoreductase</keyword>
<evidence type="ECO:0000256" key="5">
    <source>
        <dbReference type="ARBA" id="ARBA00023002"/>
    </source>
</evidence>
<dbReference type="OrthoDB" id="167398at2759"/>
<keyword evidence="6" id="KW-0406">Ion transport</keyword>
<evidence type="ECO:0000313" key="10">
    <source>
        <dbReference type="EMBL" id="KZT06010.1"/>
    </source>
</evidence>
<evidence type="ECO:0000256" key="2">
    <source>
        <dbReference type="ARBA" id="ARBA00022692"/>
    </source>
</evidence>
<evidence type="ECO:0000259" key="9">
    <source>
        <dbReference type="PROSITE" id="PS51384"/>
    </source>
</evidence>
<dbReference type="GeneID" id="63826092"/>
<evidence type="ECO:0000256" key="7">
    <source>
        <dbReference type="ARBA" id="ARBA00023136"/>
    </source>
</evidence>
<feature type="transmembrane region" description="Helical" evidence="8">
    <location>
        <begin position="172"/>
        <end position="191"/>
    </location>
</feature>
<dbReference type="GO" id="GO:0016175">
    <property type="term" value="F:superoxide-generating NAD(P)H oxidase activity"/>
    <property type="evidence" value="ECO:0007669"/>
    <property type="project" value="TreeGrafter"/>
</dbReference>
<sequence>MGESWFRQEFRNPRRLIFNVLFYGLQLAFFAYGWWAQETNKKLSALNALTWSVWASRGAGLVLAFLAGCLLLPMLRNVIRVIRPKVAALFPADENIWFHRQAAYCLAFWSMVHTSAHYVNFFNVERTQVRPEFALDIHYTQAGGITGHFMLLIMVLMYTTAHHKIRHQCFEAFWYTHHLAFFFFIALWTHADGCFVRDTAGPAYTNTFPFYNPEDCLGYQSWRFTIWPGIAYFAERVWREIRARRATRLSKVLVHPSGAMELRIVKPSFKYVAGQWLFIQVPEISGLQWHPFTITSAPEDPYVSVHIRQVGDWTYALGDRVGAGPAVVAAMTKAAMLGAEKDDSIYGTRGDYVELDLASSSRPLPEVRIDGPYGAPAEDVFNVEVAVLIGAGIGVTPFASILKHIWYMQKKGALQSLKRVEFFWVCRDAPSFGWFQTLLQEVEAAQVDPNFLRINIYLTQKINEDMLWNIAVNDAGAEYDPLTLLRTRTMFGRPDWKAIYSGMRQAIEVGQYLPGVNEQLKTTVGTYFCGPTPLATAIKEACLASATRNIKFTFAKEHF</sequence>
<dbReference type="Gene3D" id="2.40.30.10">
    <property type="entry name" value="Translation factors"/>
    <property type="match status" value="1"/>
</dbReference>
<feature type="domain" description="FAD-binding FR-type" evidence="9">
    <location>
        <begin position="236"/>
        <end position="379"/>
    </location>
</feature>
<dbReference type="GO" id="GO:0006811">
    <property type="term" value="P:monoatomic ion transport"/>
    <property type="evidence" value="ECO:0007669"/>
    <property type="project" value="UniProtKB-KW"/>
</dbReference>
<evidence type="ECO:0000256" key="6">
    <source>
        <dbReference type="ARBA" id="ARBA00023065"/>
    </source>
</evidence>
<dbReference type="GO" id="GO:0042554">
    <property type="term" value="P:superoxide anion generation"/>
    <property type="evidence" value="ECO:0007669"/>
    <property type="project" value="TreeGrafter"/>
</dbReference>
<accession>A0A165E0I2</accession>
<dbReference type="PRINTS" id="PR00466">
    <property type="entry name" value="GP91PHOX"/>
</dbReference>
<dbReference type="RefSeq" id="XP_040763750.1">
    <property type="nucleotide sequence ID" value="XM_040909063.1"/>
</dbReference>
<feature type="transmembrane region" description="Helical" evidence="8">
    <location>
        <begin position="16"/>
        <end position="35"/>
    </location>
</feature>
<dbReference type="FunFam" id="2.40.30.10:FF:000091">
    <property type="entry name" value="NADPH oxidase (NoxA), putative"/>
    <property type="match status" value="1"/>
</dbReference>
<evidence type="ECO:0000256" key="8">
    <source>
        <dbReference type="SAM" id="Phobius"/>
    </source>
</evidence>